<protein>
    <recommendedName>
        <fullName evidence="10">Plasma membrane fusion protein PRM1</fullName>
    </recommendedName>
</protein>
<comment type="function">
    <text evidence="1 10">Involved in cell fusion during mating by stabilizing the plasma membrane fusion event.</text>
</comment>
<feature type="transmembrane region" description="Helical" evidence="10">
    <location>
        <begin position="396"/>
        <end position="421"/>
    </location>
</feature>
<dbReference type="GO" id="GO:0043332">
    <property type="term" value="C:mating projection tip"/>
    <property type="evidence" value="ECO:0007669"/>
    <property type="project" value="UniProtKB-UniRule"/>
</dbReference>
<evidence type="ECO:0000256" key="9">
    <source>
        <dbReference type="ARBA" id="ARBA00023180"/>
    </source>
</evidence>
<dbReference type="Proteomes" id="UP000054559">
    <property type="component" value="Unassembled WGS sequence"/>
</dbReference>
<reference evidence="13" key="1">
    <citation type="journal article" date="2010" name="Genome Res.">
        <title>Population genomic sequencing of Coccidioides fungi reveals recent hybridization and transposon control.</title>
        <authorList>
            <person name="Neafsey D.E."/>
            <person name="Barker B.M."/>
            <person name="Sharpton T.J."/>
            <person name="Stajich J.E."/>
            <person name="Park D.J."/>
            <person name="Whiston E."/>
            <person name="Hung C.-Y."/>
            <person name="McMahan C."/>
            <person name="White J."/>
            <person name="Sykes S."/>
            <person name="Heiman D."/>
            <person name="Young S."/>
            <person name="Zeng Q."/>
            <person name="Abouelleil A."/>
            <person name="Aftuck L."/>
            <person name="Bessette D."/>
            <person name="Brown A."/>
            <person name="FitzGerald M."/>
            <person name="Lui A."/>
            <person name="Macdonald J.P."/>
            <person name="Priest M."/>
            <person name="Orbach M.J."/>
            <person name="Galgiani J.N."/>
            <person name="Kirkland T.N."/>
            <person name="Cole G.T."/>
            <person name="Birren B.W."/>
            <person name="Henn M.R."/>
            <person name="Taylor J.W."/>
            <person name="Rounsley S.D."/>
        </authorList>
    </citation>
    <scope>NUCLEOTIDE SEQUENCE [LARGE SCALE GENOMIC DNA]</scope>
    <source>
        <strain evidence="13">RMSCC 3703</strain>
    </source>
</reference>
<dbReference type="PANTHER" id="PTHR31030:SF1">
    <property type="entry name" value="PLASMA MEMBRANE FUSION PROTEIN PRM1"/>
    <property type="match status" value="1"/>
</dbReference>
<evidence type="ECO:0000256" key="3">
    <source>
        <dbReference type="ARBA" id="ARBA00010780"/>
    </source>
</evidence>
<gene>
    <name evidence="12" type="ORF">CISG_06313</name>
</gene>
<dbReference type="OrthoDB" id="5356111at2759"/>
<keyword evidence="6 10" id="KW-0184">Conjugation</keyword>
<evidence type="ECO:0000256" key="10">
    <source>
        <dbReference type="RuleBase" id="RU366035"/>
    </source>
</evidence>
<evidence type="ECO:0000256" key="8">
    <source>
        <dbReference type="ARBA" id="ARBA00023136"/>
    </source>
</evidence>
<dbReference type="InterPro" id="IPR026777">
    <property type="entry name" value="PRM1"/>
</dbReference>
<comment type="subcellular location">
    <subcellularLocation>
        <location evidence="2 10">Cell membrane</location>
        <topology evidence="2 10">Multi-pass membrane protein</topology>
    </subcellularLocation>
</comment>
<dbReference type="EMBL" id="DS268154">
    <property type="protein sequence ID" value="KMU77272.1"/>
    <property type="molecule type" value="Genomic_DNA"/>
</dbReference>
<comment type="similarity">
    <text evidence="3 10">Belongs to the PRM1 family.</text>
</comment>
<evidence type="ECO:0000256" key="11">
    <source>
        <dbReference type="SAM" id="MobiDB-lite"/>
    </source>
</evidence>
<keyword evidence="5 10" id="KW-0812">Transmembrane</keyword>
<keyword evidence="7 10" id="KW-1133">Transmembrane helix</keyword>
<evidence type="ECO:0000256" key="5">
    <source>
        <dbReference type="ARBA" id="ARBA00022692"/>
    </source>
</evidence>
<evidence type="ECO:0000256" key="2">
    <source>
        <dbReference type="ARBA" id="ARBA00004651"/>
    </source>
</evidence>
<dbReference type="GO" id="GO:0032220">
    <property type="term" value="P:plasma membrane fusion involved in cytogamy"/>
    <property type="evidence" value="ECO:0007669"/>
    <property type="project" value="TreeGrafter"/>
</dbReference>
<feature type="transmembrane region" description="Helical" evidence="10">
    <location>
        <begin position="608"/>
        <end position="630"/>
    </location>
</feature>
<sequence>MQFSRFIPRSSPGLPPYGAHDPPMMQNPAPTTAPPGAITPYLGFKARLSQIWINKWTILLLLVLARVLIAVTGLNDNMASAKREALSACTSVESMGSAMASMPHYMSKGVNELTASGVERAVNGLMSMLLLTVTGVEEVVVFFVNVLTQTYLCLITLAVSGSLHVALKVVEDAADFLNKTLADVTEGIEKGVDGFEDKINDFLKGINSITSAFGGEKEPPKLDIGGDLDKLKEIRLPSSLDEGLKKINDSIPTFDEVNKFANDAIRYPFKEVKKLINQSLEEYKFDRSVFPVPQKEKLSFCGDNDGINSFFGKIGSIISTAKKIFIAVLIAGAVAACVPMALLEIRRWRHMKERASLVQKNDHDPMDVVYIVSRPYTSTAGLKIASWFKPGRRQVLVRWIVAYATTTPALFLLALGIAGLFSCACQAILLHAVKKEVPGLTNEVSQFADKVVMSLNNASEQWAISTNRVIADTNDDINQKVFGWVNTSTTSINDTLNVFVDKTSDVLNDTFGGTILHGPIKDVLYCLIGLKIQGIQKALTWVYDHAHVDFPNMPNDTFSLGAVESIANDNKSDPESFLASPGDKTADAITHVVVRVTEAIENAIRTEALISTFLIALWFAILLIAVLRALTLAFRRDKPRGEGGIDATYHPPAPRAAHAVGSMEMSDFYNVPLTGVPNANGDGGLAPKYSTTPHVRGGSRGSDTDEEEYQAQKLGYAGQRDYEAALNREMCRESSCGQVMYGSEKR</sequence>
<evidence type="ECO:0000256" key="1">
    <source>
        <dbReference type="ARBA" id="ARBA00002512"/>
    </source>
</evidence>
<organism evidence="12 13">
    <name type="scientific">Coccidioides immitis RMSCC 3703</name>
    <dbReference type="NCBI Taxonomy" id="454286"/>
    <lineage>
        <taxon>Eukaryota</taxon>
        <taxon>Fungi</taxon>
        <taxon>Dikarya</taxon>
        <taxon>Ascomycota</taxon>
        <taxon>Pezizomycotina</taxon>
        <taxon>Eurotiomycetes</taxon>
        <taxon>Eurotiomycetidae</taxon>
        <taxon>Onygenales</taxon>
        <taxon>Onygenaceae</taxon>
        <taxon>Coccidioides</taxon>
    </lineage>
</organism>
<keyword evidence="4 10" id="KW-1003">Cell membrane</keyword>
<feature type="transmembrane region" description="Helical" evidence="10">
    <location>
        <begin position="56"/>
        <end position="74"/>
    </location>
</feature>
<dbReference type="AlphaFoldDB" id="A0A0J8TTZ1"/>
<evidence type="ECO:0000256" key="7">
    <source>
        <dbReference type="ARBA" id="ARBA00022989"/>
    </source>
</evidence>
<dbReference type="PANTHER" id="PTHR31030">
    <property type="entry name" value="PLASMA MEMBRANE FUSION PROTEIN PRM1"/>
    <property type="match status" value="1"/>
</dbReference>
<dbReference type="GO" id="GO:0005886">
    <property type="term" value="C:plasma membrane"/>
    <property type="evidence" value="ECO:0007669"/>
    <property type="project" value="UniProtKB-SubCell"/>
</dbReference>
<comment type="caution">
    <text evidence="10">Lacks conserved residue(s) required for the propagation of feature annotation.</text>
</comment>
<accession>A0A0J8TTZ1</accession>
<evidence type="ECO:0000313" key="13">
    <source>
        <dbReference type="Proteomes" id="UP000054559"/>
    </source>
</evidence>
<feature type="region of interest" description="Disordered" evidence="11">
    <location>
        <begin position="682"/>
        <end position="708"/>
    </location>
</feature>
<evidence type="ECO:0000313" key="12">
    <source>
        <dbReference type="EMBL" id="KMU77272.1"/>
    </source>
</evidence>
<feature type="transmembrane region" description="Helical" evidence="10">
    <location>
        <begin position="324"/>
        <end position="343"/>
    </location>
</feature>
<proteinExistence type="inferred from homology"/>
<evidence type="ECO:0000256" key="6">
    <source>
        <dbReference type="ARBA" id="ARBA00022971"/>
    </source>
</evidence>
<keyword evidence="9" id="KW-0325">Glycoprotein</keyword>
<dbReference type="STRING" id="454286.A0A0J8TTZ1"/>
<feature type="region of interest" description="Disordered" evidence="11">
    <location>
        <begin position="1"/>
        <end position="32"/>
    </location>
</feature>
<keyword evidence="8 10" id="KW-0472">Membrane</keyword>
<name>A0A0J8TTZ1_COCIT</name>
<evidence type="ECO:0000256" key="4">
    <source>
        <dbReference type="ARBA" id="ARBA00022475"/>
    </source>
</evidence>